<evidence type="ECO:0000313" key="5">
    <source>
        <dbReference type="EMBL" id="GGG74388.1"/>
    </source>
</evidence>
<gene>
    <name evidence="5" type="ORF">GCM10011398_18810</name>
</gene>
<comment type="caution">
    <text evidence="5">The sequence shown here is derived from an EMBL/GenBank/DDBJ whole genome shotgun (WGS) entry which is preliminary data.</text>
</comment>
<dbReference type="Gene3D" id="1.10.10.60">
    <property type="entry name" value="Homeodomain-like"/>
    <property type="match status" value="1"/>
</dbReference>
<dbReference type="InterPro" id="IPR009057">
    <property type="entry name" value="Homeodomain-like_sf"/>
</dbReference>
<keyword evidence="6" id="KW-1185">Reference proteome</keyword>
<dbReference type="SMART" id="SM00342">
    <property type="entry name" value="HTH_ARAC"/>
    <property type="match status" value="1"/>
</dbReference>
<keyword evidence="1" id="KW-0805">Transcription regulation</keyword>
<dbReference type="RefSeq" id="WP_188455135.1">
    <property type="nucleotide sequence ID" value="NZ_BMFR01000006.1"/>
</dbReference>
<reference evidence="5" key="2">
    <citation type="submission" date="2020-09" db="EMBL/GenBank/DDBJ databases">
        <authorList>
            <person name="Sun Q."/>
            <person name="Zhou Y."/>
        </authorList>
    </citation>
    <scope>NUCLEOTIDE SEQUENCE</scope>
    <source>
        <strain evidence="5">CGMCC 1.12754</strain>
    </source>
</reference>
<evidence type="ECO:0000313" key="6">
    <source>
        <dbReference type="Proteomes" id="UP000622860"/>
    </source>
</evidence>
<dbReference type="InterPro" id="IPR018060">
    <property type="entry name" value="HTH_AraC"/>
</dbReference>
<proteinExistence type="predicted"/>
<reference evidence="5" key="1">
    <citation type="journal article" date="2014" name="Int. J. Syst. Evol. Microbiol.">
        <title>Complete genome sequence of Corynebacterium casei LMG S-19264T (=DSM 44701T), isolated from a smear-ripened cheese.</title>
        <authorList>
            <consortium name="US DOE Joint Genome Institute (JGI-PGF)"/>
            <person name="Walter F."/>
            <person name="Albersmeier A."/>
            <person name="Kalinowski J."/>
            <person name="Ruckert C."/>
        </authorList>
    </citation>
    <scope>NUCLEOTIDE SEQUENCE</scope>
    <source>
        <strain evidence="5">CGMCC 1.12754</strain>
    </source>
</reference>
<dbReference type="GO" id="GO:0043565">
    <property type="term" value="F:sequence-specific DNA binding"/>
    <property type="evidence" value="ECO:0007669"/>
    <property type="project" value="InterPro"/>
</dbReference>
<dbReference type="PANTHER" id="PTHR43280:SF2">
    <property type="entry name" value="HTH-TYPE TRANSCRIPTIONAL REGULATOR EXSA"/>
    <property type="match status" value="1"/>
</dbReference>
<dbReference type="Pfam" id="PF20240">
    <property type="entry name" value="DUF6597"/>
    <property type="match status" value="1"/>
</dbReference>
<protein>
    <submittedName>
        <fullName evidence="5">AraC family transcriptional regulator</fullName>
    </submittedName>
</protein>
<dbReference type="Pfam" id="PF12833">
    <property type="entry name" value="HTH_18"/>
    <property type="match status" value="1"/>
</dbReference>
<name>A0A917M463_9BACI</name>
<dbReference type="AlphaFoldDB" id="A0A917M463"/>
<dbReference type="PROSITE" id="PS01124">
    <property type="entry name" value="HTH_ARAC_FAMILY_2"/>
    <property type="match status" value="1"/>
</dbReference>
<keyword evidence="2" id="KW-0238">DNA-binding</keyword>
<dbReference type="EMBL" id="BMFR01000006">
    <property type="protein sequence ID" value="GGG74388.1"/>
    <property type="molecule type" value="Genomic_DNA"/>
</dbReference>
<evidence type="ECO:0000259" key="4">
    <source>
        <dbReference type="PROSITE" id="PS01124"/>
    </source>
</evidence>
<dbReference type="PRINTS" id="PR00032">
    <property type="entry name" value="HTHARAC"/>
</dbReference>
<evidence type="ECO:0000256" key="2">
    <source>
        <dbReference type="ARBA" id="ARBA00023125"/>
    </source>
</evidence>
<dbReference type="InterPro" id="IPR020449">
    <property type="entry name" value="Tscrpt_reg_AraC-type_HTH"/>
</dbReference>
<dbReference type="SUPFAM" id="SSF46689">
    <property type="entry name" value="Homeodomain-like"/>
    <property type="match status" value="1"/>
</dbReference>
<dbReference type="PANTHER" id="PTHR43280">
    <property type="entry name" value="ARAC-FAMILY TRANSCRIPTIONAL REGULATOR"/>
    <property type="match status" value="1"/>
</dbReference>
<evidence type="ECO:0000256" key="3">
    <source>
        <dbReference type="ARBA" id="ARBA00023163"/>
    </source>
</evidence>
<accession>A0A917M463</accession>
<organism evidence="5 6">
    <name type="scientific">Virgibacillus oceani</name>
    <dbReference type="NCBI Taxonomy" id="1479511"/>
    <lineage>
        <taxon>Bacteria</taxon>
        <taxon>Bacillati</taxon>
        <taxon>Bacillota</taxon>
        <taxon>Bacilli</taxon>
        <taxon>Bacillales</taxon>
        <taxon>Bacillaceae</taxon>
        <taxon>Virgibacillus</taxon>
    </lineage>
</organism>
<dbReference type="Proteomes" id="UP000622860">
    <property type="component" value="Unassembled WGS sequence"/>
</dbReference>
<sequence length="274" mass="31967">MNWGIFMQPYRPIQPPALQGNSLVDNYNYKEYPPSKNLEPYVACYWTVDYQASDTDILHRIIPDGCVDIIFDLRSPSLSKGAFVAGLMTRFEALNLSESQTLLGIRFFSDTVQYVLGYPVSNFTEYHVFLEDIWGNEAVFMMEKLITANGISEKIKRIEDQLVKILSLHELKMERLLQTSMQYMYATKGMISIQVLTEKLCYSERTIRRTFQKELGINPKELLSIIRFQGVLQETFHDKQSHITDIALRNGYYDQSHFINNFKRYYGLTPNQIF</sequence>
<dbReference type="GO" id="GO:0003700">
    <property type="term" value="F:DNA-binding transcription factor activity"/>
    <property type="evidence" value="ECO:0007669"/>
    <property type="project" value="InterPro"/>
</dbReference>
<dbReference type="InterPro" id="IPR046532">
    <property type="entry name" value="DUF6597"/>
</dbReference>
<keyword evidence="3" id="KW-0804">Transcription</keyword>
<evidence type="ECO:0000256" key="1">
    <source>
        <dbReference type="ARBA" id="ARBA00023015"/>
    </source>
</evidence>
<feature type="domain" description="HTH araC/xylS-type" evidence="4">
    <location>
        <begin position="174"/>
        <end position="274"/>
    </location>
</feature>